<dbReference type="InterPro" id="IPR029063">
    <property type="entry name" value="SAM-dependent_MTases_sf"/>
</dbReference>
<evidence type="ECO:0000313" key="1">
    <source>
        <dbReference type="EMBL" id="MET2828374.1"/>
    </source>
</evidence>
<keyword evidence="2" id="KW-1185">Reference proteome</keyword>
<protein>
    <submittedName>
        <fullName evidence="1">Class I SAM-dependent methyltransferase</fullName>
        <ecNumber evidence="1">2.1.1.-</ecNumber>
    </submittedName>
</protein>
<dbReference type="Gene3D" id="3.40.50.150">
    <property type="entry name" value="Vaccinia Virus protein VP39"/>
    <property type="match status" value="1"/>
</dbReference>
<keyword evidence="1" id="KW-0808">Transferase</keyword>
<dbReference type="GO" id="GO:0032259">
    <property type="term" value="P:methylation"/>
    <property type="evidence" value="ECO:0007669"/>
    <property type="project" value="UniProtKB-KW"/>
</dbReference>
<proteinExistence type="predicted"/>
<gene>
    <name evidence="1" type="ORF">ABVQ20_15435</name>
</gene>
<keyword evidence="1" id="KW-0489">Methyltransferase</keyword>
<dbReference type="EMBL" id="JBEWSZ010000001">
    <property type="protein sequence ID" value="MET2828374.1"/>
    <property type="molecule type" value="Genomic_DNA"/>
</dbReference>
<dbReference type="SUPFAM" id="SSF53335">
    <property type="entry name" value="S-adenosyl-L-methionine-dependent methyltransferases"/>
    <property type="match status" value="1"/>
</dbReference>
<dbReference type="Pfam" id="PF13578">
    <property type="entry name" value="Methyltransf_24"/>
    <property type="match status" value="1"/>
</dbReference>
<dbReference type="Proteomes" id="UP001548832">
    <property type="component" value="Unassembled WGS sequence"/>
</dbReference>
<accession>A0ABV2DEF2</accession>
<evidence type="ECO:0000313" key="2">
    <source>
        <dbReference type="Proteomes" id="UP001548832"/>
    </source>
</evidence>
<name>A0ABV2DEF2_9HYPH</name>
<dbReference type="RefSeq" id="WP_354460375.1">
    <property type="nucleotide sequence ID" value="NZ_JBEWSZ010000001.1"/>
</dbReference>
<dbReference type="EC" id="2.1.1.-" evidence="1"/>
<organism evidence="1 2">
    <name type="scientific">Mesorhizobium shangrilense</name>
    <dbReference type="NCBI Taxonomy" id="460060"/>
    <lineage>
        <taxon>Bacteria</taxon>
        <taxon>Pseudomonadati</taxon>
        <taxon>Pseudomonadota</taxon>
        <taxon>Alphaproteobacteria</taxon>
        <taxon>Hyphomicrobiales</taxon>
        <taxon>Phyllobacteriaceae</taxon>
        <taxon>Mesorhizobium</taxon>
    </lineage>
</organism>
<reference evidence="1 2" key="1">
    <citation type="submission" date="2024-06" db="EMBL/GenBank/DDBJ databases">
        <authorList>
            <person name="Kim D.-U."/>
        </authorList>
    </citation>
    <scope>NUCLEOTIDE SEQUENCE [LARGE SCALE GENOMIC DNA]</scope>
    <source>
        <strain evidence="1 2">KACC15460</strain>
    </source>
</reference>
<dbReference type="GO" id="GO:0008168">
    <property type="term" value="F:methyltransferase activity"/>
    <property type="evidence" value="ECO:0007669"/>
    <property type="project" value="UniProtKB-KW"/>
</dbReference>
<sequence length="229" mass="26267">MSQDYFAEKKFSHDWTSSHIPKWEHLFERMKNRKIEILEIGSFEGLSAIFFLSFFERSKITCVDTFAGNQEHLTSGSQYEADMNFVESRFDDNLAPFGSRLEKLKGLSIEILPRLRRESRTFGLVYVDGDHRAANSFADASLAWRVLEPGGTMILDDYLWMPDEPVEDRPKAGIDAFLGSIEGQFQDVHRGYQVVIRKARSRSSRPRNVISCVRALFATFAIGKRQLDA</sequence>
<comment type="caution">
    <text evidence="1">The sequence shown here is derived from an EMBL/GenBank/DDBJ whole genome shotgun (WGS) entry which is preliminary data.</text>
</comment>